<keyword evidence="8" id="KW-1185">Reference proteome</keyword>
<dbReference type="GO" id="GO:0070382">
    <property type="term" value="C:exocytic vesicle"/>
    <property type="evidence" value="ECO:0007669"/>
    <property type="project" value="TreeGrafter"/>
</dbReference>
<dbReference type="EMBL" id="DS231824">
    <property type="protein sequence ID" value="EDS27465.1"/>
    <property type="molecule type" value="Genomic_DNA"/>
</dbReference>
<dbReference type="SMART" id="SM00239">
    <property type="entry name" value="C2"/>
    <property type="match status" value="2"/>
</dbReference>
<dbReference type="PANTHER" id="PTHR45716:SF2">
    <property type="entry name" value="BITESIZE, ISOFORM I"/>
    <property type="match status" value="1"/>
</dbReference>
<feature type="domain" description="C2" evidence="5">
    <location>
        <begin position="577"/>
        <end position="701"/>
    </location>
</feature>
<dbReference type="CDD" id="cd04020">
    <property type="entry name" value="C2B_SLP_1-2-3-4"/>
    <property type="match status" value="1"/>
</dbReference>
<dbReference type="InterPro" id="IPR035892">
    <property type="entry name" value="C2_domain_sf"/>
</dbReference>
<gene>
    <name evidence="7" type="primary">6032098</name>
    <name evidence="6" type="ORF">CpipJ_CPIJ001094</name>
</gene>
<evidence type="ECO:0000313" key="7">
    <source>
        <dbReference type="EnsemblMetazoa" id="CPIJ001094-PA"/>
    </source>
</evidence>
<dbReference type="Gene3D" id="2.60.40.150">
    <property type="entry name" value="C2 domain"/>
    <property type="match status" value="2"/>
</dbReference>
<dbReference type="CDD" id="cd08521">
    <property type="entry name" value="C2A_SLP"/>
    <property type="match status" value="1"/>
</dbReference>
<feature type="compositionally biased region" description="Low complexity" evidence="4">
    <location>
        <begin position="546"/>
        <end position="557"/>
    </location>
</feature>
<feature type="compositionally biased region" description="Low complexity" evidence="4">
    <location>
        <begin position="19"/>
        <end position="35"/>
    </location>
</feature>
<protein>
    <submittedName>
        <fullName evidence="6 7">Bitesize</fullName>
    </submittedName>
</protein>
<dbReference type="InterPro" id="IPR000008">
    <property type="entry name" value="C2_dom"/>
</dbReference>
<feature type="compositionally biased region" description="Basic residues" evidence="4">
    <location>
        <begin position="36"/>
        <end position="47"/>
    </location>
</feature>
<accession>B0W229</accession>
<comment type="subcellular location">
    <subcellularLocation>
        <location evidence="1">Membrane</location>
    </subcellularLocation>
</comment>
<evidence type="ECO:0000313" key="6">
    <source>
        <dbReference type="EMBL" id="EDS27465.1"/>
    </source>
</evidence>
<keyword evidence="3" id="KW-0472">Membrane</keyword>
<feature type="compositionally biased region" description="Low complexity" evidence="4">
    <location>
        <begin position="48"/>
        <end position="67"/>
    </location>
</feature>
<dbReference type="SUPFAM" id="SSF49562">
    <property type="entry name" value="C2 domain (Calcium/lipid-binding domain, CaLB)"/>
    <property type="match status" value="2"/>
</dbReference>
<dbReference type="KEGG" id="cqu:CpipJ_CPIJ001094"/>
<dbReference type="InterPro" id="IPR001565">
    <property type="entry name" value="Synaptotagmin"/>
</dbReference>
<feature type="region of interest" description="Disordered" evidence="4">
    <location>
        <begin position="1"/>
        <end position="99"/>
    </location>
</feature>
<keyword evidence="2" id="KW-0677">Repeat</keyword>
<name>B0W229_CULQU</name>
<dbReference type="InParanoid" id="B0W229"/>
<dbReference type="Proteomes" id="UP000002320">
    <property type="component" value="Unassembled WGS sequence"/>
</dbReference>
<evidence type="ECO:0000313" key="8">
    <source>
        <dbReference type="Proteomes" id="UP000002320"/>
    </source>
</evidence>
<dbReference type="eggNOG" id="KOG1028">
    <property type="taxonomic scope" value="Eukaryota"/>
</dbReference>
<proteinExistence type="predicted"/>
<dbReference type="GO" id="GO:0042043">
    <property type="term" value="F:neurexin family protein binding"/>
    <property type="evidence" value="ECO:0007669"/>
    <property type="project" value="TreeGrafter"/>
</dbReference>
<dbReference type="PROSITE" id="PS50004">
    <property type="entry name" value="C2"/>
    <property type="match status" value="2"/>
</dbReference>
<evidence type="ECO:0000259" key="5">
    <source>
        <dbReference type="PROSITE" id="PS50004"/>
    </source>
</evidence>
<dbReference type="EnsemblMetazoa" id="CPIJ001094-RA">
    <property type="protein sequence ID" value="CPIJ001094-PA"/>
    <property type="gene ID" value="CPIJ001094"/>
</dbReference>
<dbReference type="OMA" id="RRSNANC"/>
<dbReference type="PANTHER" id="PTHR45716">
    <property type="entry name" value="BITESIZE, ISOFORM I"/>
    <property type="match status" value="1"/>
</dbReference>
<evidence type="ECO:0000256" key="3">
    <source>
        <dbReference type="ARBA" id="ARBA00023136"/>
    </source>
</evidence>
<sequence>MIGKQSSRNHQLSEKQMVSINAIQHKSSSSSINSKQKQHVTEKKKKTTTATVELKTSKQQQQQKQQQNHCTKTVIHEQAQAAGDNKNKNASSKPRRSRLHRAWRWGWKRARRAFRAACCCCQASSTSSSCCHRRKNCFPYVRRSNANCDEEDDIDGAFERYKRQMAQLSGDGIGSTSGGDAEYDELSPSQRNTIKKLHGKSKFWNWNDSVRSTSDRFLECLELDDISCGEASLRKKFTATVVARRKQITAFYGGGREDDRTILDEIEIGSVGEEASGTLEAGSSPVIDAGDRNGATGGSNQELSTAAVAAVKGGSSGTGTGPNRSVATSPIGSVGSEHWPSQSDEDIDRLVALHQNRASLSSLGLRSDSMASVYSGAGEGRYGTVTVRGQIEFGMQYNYKQSALEIHVKQCRDLAAVDAKRNRSDPYVKVYLLPDKSKGGKRKTKVKKHTLNPVFDEVLRFHISLAGLQSRTVWMTVWHSDMFGRNDFLGEVMMGLQDKMFDNPAPQWYQLQERSEPFEDLSAYKGDIIVGLKYIPPESDGGTPQHHASSSSHHNGSGSSGSGGGGPTGTLNLRKFSTRSITSTSSNSSGQSRGALHVLVKEAKNLQAVKANGTCDAFCKSYLLPDKNRSSKQKTPVVKRSNSPVWNYTFIYEDISLAELSERGLELTIWDHDRLASNEFLGGVRFSLGTGKHGGRTVDWMDSTGRELSLWQNMINRPNFWVEGALVLRPSLDNAKFTS</sequence>
<feature type="region of interest" description="Disordered" evidence="4">
    <location>
        <begin position="535"/>
        <end position="573"/>
    </location>
</feature>
<dbReference type="PRINTS" id="PR00399">
    <property type="entry name" value="SYNAPTOTAGMN"/>
</dbReference>
<evidence type="ECO:0000256" key="2">
    <source>
        <dbReference type="ARBA" id="ARBA00022737"/>
    </source>
</evidence>
<dbReference type="AlphaFoldDB" id="B0W229"/>
<dbReference type="InterPro" id="IPR043567">
    <property type="entry name" value="SYTL1-5_C2B"/>
</dbReference>
<reference evidence="6" key="1">
    <citation type="submission" date="2007-03" db="EMBL/GenBank/DDBJ databases">
        <title>Annotation of Culex pipiens quinquefasciatus.</title>
        <authorList>
            <consortium name="The Broad Institute Genome Sequencing Platform"/>
            <person name="Atkinson P.W."/>
            <person name="Hemingway J."/>
            <person name="Christensen B.M."/>
            <person name="Higgs S."/>
            <person name="Kodira C."/>
            <person name="Hannick L."/>
            <person name="Megy K."/>
            <person name="O'Leary S."/>
            <person name="Pearson M."/>
            <person name="Haas B.J."/>
            <person name="Mauceli E."/>
            <person name="Wortman J.R."/>
            <person name="Lee N.H."/>
            <person name="Guigo R."/>
            <person name="Stanke M."/>
            <person name="Alvarado L."/>
            <person name="Amedeo P."/>
            <person name="Antoine C.H."/>
            <person name="Arensburger P."/>
            <person name="Bidwell S.L."/>
            <person name="Crawford M."/>
            <person name="Camaro F."/>
            <person name="Devon K."/>
            <person name="Engels R."/>
            <person name="Hammond M."/>
            <person name="Howarth C."/>
            <person name="Koehrsen M."/>
            <person name="Lawson D."/>
            <person name="Montgomery P."/>
            <person name="Nene V."/>
            <person name="Nusbaum C."/>
            <person name="Puiu D."/>
            <person name="Romero-Severson J."/>
            <person name="Severson D.W."/>
            <person name="Shumway M."/>
            <person name="Sisk P."/>
            <person name="Stolte C."/>
            <person name="Zeng Q."/>
            <person name="Eisenstadt E."/>
            <person name="Fraser-Liggett C."/>
            <person name="Strausberg R."/>
            <person name="Galagan J."/>
            <person name="Birren B."/>
            <person name="Collins F.H."/>
        </authorList>
    </citation>
    <scope>NUCLEOTIDE SEQUENCE [LARGE SCALE GENOMIC DNA]</scope>
    <source>
        <strain evidence="6">JHB</strain>
    </source>
</reference>
<evidence type="ECO:0000256" key="4">
    <source>
        <dbReference type="SAM" id="MobiDB-lite"/>
    </source>
</evidence>
<dbReference type="Pfam" id="PF00168">
    <property type="entry name" value="C2"/>
    <property type="match status" value="2"/>
</dbReference>
<feature type="compositionally biased region" description="Polar residues" evidence="4">
    <location>
        <begin position="1"/>
        <end position="18"/>
    </location>
</feature>
<dbReference type="VEuPathDB" id="VectorBase:CPIJ001094"/>
<dbReference type="OrthoDB" id="195679at2759"/>
<feature type="domain" description="C2" evidence="5">
    <location>
        <begin position="387"/>
        <end position="509"/>
    </location>
</feature>
<dbReference type="VEuPathDB" id="VectorBase:CQUJHB007917"/>
<dbReference type="GO" id="GO:0005886">
    <property type="term" value="C:plasma membrane"/>
    <property type="evidence" value="ECO:0007669"/>
    <property type="project" value="TreeGrafter"/>
</dbReference>
<dbReference type="HOGENOM" id="CLU_002711_3_0_1"/>
<dbReference type="GO" id="GO:0006887">
    <property type="term" value="P:exocytosis"/>
    <property type="evidence" value="ECO:0007669"/>
    <property type="project" value="TreeGrafter"/>
</dbReference>
<dbReference type="FunFam" id="2.60.40.150:FF:000006">
    <property type="entry name" value="Synaptotagmin-like 5, isoform CRA_a"/>
    <property type="match status" value="1"/>
</dbReference>
<reference evidence="7" key="2">
    <citation type="submission" date="2020-05" db="UniProtKB">
        <authorList>
            <consortium name="EnsemblMetazoa"/>
        </authorList>
    </citation>
    <scope>IDENTIFICATION</scope>
    <source>
        <strain evidence="7">JHB</strain>
    </source>
</reference>
<dbReference type="STRING" id="7176.B0W229"/>
<evidence type="ECO:0000256" key="1">
    <source>
        <dbReference type="ARBA" id="ARBA00004370"/>
    </source>
</evidence>
<organism>
    <name type="scientific">Culex quinquefasciatus</name>
    <name type="common">Southern house mosquito</name>
    <name type="synonym">Culex pungens</name>
    <dbReference type="NCBI Taxonomy" id="7176"/>
    <lineage>
        <taxon>Eukaryota</taxon>
        <taxon>Metazoa</taxon>
        <taxon>Ecdysozoa</taxon>
        <taxon>Arthropoda</taxon>
        <taxon>Hexapoda</taxon>
        <taxon>Insecta</taxon>
        <taxon>Pterygota</taxon>
        <taxon>Neoptera</taxon>
        <taxon>Endopterygota</taxon>
        <taxon>Diptera</taxon>
        <taxon>Nematocera</taxon>
        <taxon>Culicoidea</taxon>
        <taxon>Culicidae</taxon>
        <taxon>Culicinae</taxon>
        <taxon>Culicini</taxon>
        <taxon>Culex</taxon>
        <taxon>Culex</taxon>
    </lineage>
</organism>
<feature type="compositionally biased region" description="Gly residues" evidence="4">
    <location>
        <begin position="558"/>
        <end position="568"/>
    </location>
</feature>